<dbReference type="Proteomes" id="UP000215244">
    <property type="component" value="Chromosome"/>
</dbReference>
<accession>A0A223V7E4</accession>
<evidence type="ECO:0000313" key="2">
    <source>
        <dbReference type="Proteomes" id="UP000215244"/>
    </source>
</evidence>
<keyword evidence="1" id="KW-0808">Transferase</keyword>
<dbReference type="RefSeq" id="WP_094997672.1">
    <property type="nucleotide sequence ID" value="NZ_BMJL01000014.1"/>
</dbReference>
<dbReference type="GO" id="GO:0032259">
    <property type="term" value="P:methylation"/>
    <property type="evidence" value="ECO:0007669"/>
    <property type="project" value="UniProtKB-KW"/>
</dbReference>
<dbReference type="InterPro" id="IPR051128">
    <property type="entry name" value="EgtD_Methyltrsf_superfamily"/>
</dbReference>
<reference evidence="1 2" key="1">
    <citation type="submission" date="2017-08" db="EMBL/GenBank/DDBJ databases">
        <title>The complete genome sequence of Maribacter sp. B1, isolated from deep-sea sediment.</title>
        <authorList>
            <person name="Wu Y.-H."/>
            <person name="Cheng H."/>
            <person name="Xu X.-W."/>
        </authorList>
    </citation>
    <scope>NUCLEOTIDE SEQUENCE [LARGE SCALE GENOMIC DNA]</scope>
    <source>
        <strain evidence="1 2">B1</strain>
    </source>
</reference>
<dbReference type="SUPFAM" id="SSF53335">
    <property type="entry name" value="S-adenosyl-L-methionine-dependent methyltransferases"/>
    <property type="match status" value="1"/>
</dbReference>
<dbReference type="InterPro" id="IPR035094">
    <property type="entry name" value="EgtD"/>
</dbReference>
<proteinExistence type="predicted"/>
<dbReference type="Gene3D" id="3.40.50.150">
    <property type="entry name" value="Vaccinia Virus protein VP39"/>
    <property type="match status" value="1"/>
</dbReference>
<gene>
    <name evidence="1" type="primary">egtD</name>
    <name evidence="1" type="ORF">CJ263_13035</name>
</gene>
<dbReference type="InterPro" id="IPR029063">
    <property type="entry name" value="SAM-dependent_MTases_sf"/>
</dbReference>
<keyword evidence="1" id="KW-0489">Methyltransferase</keyword>
<organism evidence="1 2">
    <name type="scientific">Maribacter cobaltidurans</name>
    <dbReference type="NCBI Taxonomy" id="1178778"/>
    <lineage>
        <taxon>Bacteria</taxon>
        <taxon>Pseudomonadati</taxon>
        <taxon>Bacteroidota</taxon>
        <taxon>Flavobacteriia</taxon>
        <taxon>Flavobacteriales</taxon>
        <taxon>Flavobacteriaceae</taxon>
        <taxon>Maribacter</taxon>
    </lineage>
</organism>
<dbReference type="PIRSF" id="PIRSF018005">
    <property type="entry name" value="UCP018005"/>
    <property type="match status" value="1"/>
</dbReference>
<dbReference type="EMBL" id="CP022957">
    <property type="protein sequence ID" value="ASV31060.1"/>
    <property type="molecule type" value="Genomic_DNA"/>
</dbReference>
<dbReference type="KEGG" id="marb:CJ263_13035"/>
<dbReference type="AlphaFoldDB" id="A0A223V7E4"/>
<protein>
    <submittedName>
        <fullName evidence="1">L-histidine N(Alpha)-methyltransferase</fullName>
    </submittedName>
</protein>
<dbReference type="GO" id="GO:0008168">
    <property type="term" value="F:methyltransferase activity"/>
    <property type="evidence" value="ECO:0007669"/>
    <property type="project" value="UniProtKB-KW"/>
</dbReference>
<dbReference type="OrthoDB" id="5289726at2"/>
<dbReference type="PANTHER" id="PTHR43397:SF1">
    <property type="entry name" value="ERGOTHIONEINE BIOSYNTHESIS PROTEIN 1"/>
    <property type="match status" value="1"/>
</dbReference>
<dbReference type="InterPro" id="IPR017804">
    <property type="entry name" value="MeTrfase_EgtD-like"/>
</dbReference>
<evidence type="ECO:0000313" key="1">
    <source>
        <dbReference type="EMBL" id="ASV31060.1"/>
    </source>
</evidence>
<name>A0A223V7E4_9FLAO</name>
<dbReference type="PANTHER" id="PTHR43397">
    <property type="entry name" value="ERGOTHIONEINE BIOSYNTHESIS PROTEIN 1"/>
    <property type="match status" value="1"/>
</dbReference>
<keyword evidence="2" id="KW-1185">Reference proteome</keyword>
<dbReference type="InterPro" id="IPR019257">
    <property type="entry name" value="MeTrfase_dom"/>
</dbReference>
<dbReference type="NCBIfam" id="TIGR03438">
    <property type="entry name" value="egtD_ergothio"/>
    <property type="match status" value="1"/>
</dbReference>
<dbReference type="Pfam" id="PF10017">
    <property type="entry name" value="Methyltransf_33"/>
    <property type="match status" value="1"/>
</dbReference>
<sequence>MQQSPKTIKLTDFEKDVCEGLRDFPKHLSSKYFYDETGDELFQKIMGMPTYYLTQAEYKILNHHKVEIAEMFSSKGPFELIELGAGDGKKTKVLLEELCEQQSDFTYIPIDISENSLEQLTNSVTYELPQVNIDGFQGTYFEALKKLGNRNQKRKIILFLGSNIGNLKHNQAIDFLSEIRQLMQPNDILFLGADQKKNPQTILDAYNDKEGITAQFNKNILHRINKELDANFDLDKFLHWENYDPENGTAKSYLVSKEDQIVYLEKLNLTIHLKAWETIHTEISQKYDDDMVHWLGKEARLTIHRIFSDGKEAFKDYVFTF</sequence>